<dbReference type="OrthoDB" id="6435932at2759"/>
<gene>
    <name evidence="2" type="ORF">NPIL_130861</name>
</gene>
<dbReference type="Proteomes" id="UP000887013">
    <property type="component" value="Unassembled WGS sequence"/>
</dbReference>
<keyword evidence="1" id="KW-1133">Transmembrane helix</keyword>
<name>A0A8X6MNQ2_NEPPI</name>
<organism evidence="2 3">
    <name type="scientific">Nephila pilipes</name>
    <name type="common">Giant wood spider</name>
    <name type="synonym">Nephila maculata</name>
    <dbReference type="NCBI Taxonomy" id="299642"/>
    <lineage>
        <taxon>Eukaryota</taxon>
        <taxon>Metazoa</taxon>
        <taxon>Ecdysozoa</taxon>
        <taxon>Arthropoda</taxon>
        <taxon>Chelicerata</taxon>
        <taxon>Arachnida</taxon>
        <taxon>Araneae</taxon>
        <taxon>Araneomorphae</taxon>
        <taxon>Entelegynae</taxon>
        <taxon>Araneoidea</taxon>
        <taxon>Nephilidae</taxon>
        <taxon>Nephila</taxon>
    </lineage>
</organism>
<dbReference type="EMBL" id="BMAW01095338">
    <property type="protein sequence ID" value="GFS69840.1"/>
    <property type="molecule type" value="Genomic_DNA"/>
</dbReference>
<evidence type="ECO:0000313" key="2">
    <source>
        <dbReference type="EMBL" id="GFS69840.1"/>
    </source>
</evidence>
<sequence>MTTSASSVAEASSEIGSIALIMPEDKRRSSFNHQRFITLVEKEITLTVWRITPIKRKFVFGIIGMLVTYILMFKALIPFEIP</sequence>
<evidence type="ECO:0000256" key="1">
    <source>
        <dbReference type="SAM" id="Phobius"/>
    </source>
</evidence>
<protein>
    <submittedName>
        <fullName evidence="2">Uncharacterized protein</fullName>
    </submittedName>
</protein>
<accession>A0A8X6MNQ2</accession>
<reference evidence="2" key="1">
    <citation type="submission" date="2020-08" db="EMBL/GenBank/DDBJ databases">
        <title>Multicomponent nature underlies the extraordinary mechanical properties of spider dragline silk.</title>
        <authorList>
            <person name="Kono N."/>
            <person name="Nakamura H."/>
            <person name="Mori M."/>
            <person name="Yoshida Y."/>
            <person name="Ohtoshi R."/>
            <person name="Malay A.D."/>
            <person name="Moran D.A.P."/>
            <person name="Tomita M."/>
            <person name="Numata K."/>
            <person name="Arakawa K."/>
        </authorList>
    </citation>
    <scope>NUCLEOTIDE SEQUENCE</scope>
</reference>
<feature type="transmembrane region" description="Helical" evidence="1">
    <location>
        <begin position="58"/>
        <end position="77"/>
    </location>
</feature>
<keyword evidence="1" id="KW-0472">Membrane</keyword>
<dbReference type="AlphaFoldDB" id="A0A8X6MNQ2"/>
<keyword evidence="1" id="KW-0812">Transmembrane</keyword>
<comment type="caution">
    <text evidence="2">The sequence shown here is derived from an EMBL/GenBank/DDBJ whole genome shotgun (WGS) entry which is preliminary data.</text>
</comment>
<keyword evidence="3" id="KW-1185">Reference proteome</keyword>
<proteinExistence type="predicted"/>
<evidence type="ECO:0000313" key="3">
    <source>
        <dbReference type="Proteomes" id="UP000887013"/>
    </source>
</evidence>